<protein>
    <submittedName>
        <fullName evidence="1">Uncharacterized protein</fullName>
    </submittedName>
</protein>
<sequence>MAVILQKIHLTAARSYVSEVDVNVRKPLMKISRHYPNVRNQPSQIFIPKHKTLTCRLEATISSKKVSRDYEY</sequence>
<dbReference type="AlphaFoldDB" id="A0A0F7U5E9"/>
<dbReference type="Proteomes" id="UP000042958">
    <property type="component" value="Unassembled WGS sequence"/>
</dbReference>
<gene>
    <name evidence="1" type="ORF">PMG11_11166</name>
</gene>
<organism evidence="1 2">
    <name type="scientific">Penicillium brasilianum</name>
    <dbReference type="NCBI Taxonomy" id="104259"/>
    <lineage>
        <taxon>Eukaryota</taxon>
        <taxon>Fungi</taxon>
        <taxon>Dikarya</taxon>
        <taxon>Ascomycota</taxon>
        <taxon>Pezizomycotina</taxon>
        <taxon>Eurotiomycetes</taxon>
        <taxon>Eurotiomycetidae</taxon>
        <taxon>Eurotiales</taxon>
        <taxon>Aspergillaceae</taxon>
        <taxon>Penicillium</taxon>
    </lineage>
</organism>
<dbReference type="EMBL" id="CDHK01000020">
    <property type="protein sequence ID" value="CEJ62672.1"/>
    <property type="molecule type" value="Genomic_DNA"/>
</dbReference>
<reference evidence="2" key="1">
    <citation type="journal article" date="2015" name="Genome Announc.">
        <title>Draft genome sequence of the fungus Penicillium brasilianum MG11.</title>
        <authorList>
            <person name="Horn F."/>
            <person name="Linde J."/>
            <person name="Mattern D.J."/>
            <person name="Walther G."/>
            <person name="Guthke R."/>
            <person name="Brakhage A.A."/>
            <person name="Valiante V."/>
        </authorList>
    </citation>
    <scope>NUCLEOTIDE SEQUENCE [LARGE SCALE GENOMIC DNA]</scope>
    <source>
        <strain evidence="2">MG11</strain>
    </source>
</reference>
<accession>A0A0F7U5E9</accession>
<evidence type="ECO:0000313" key="1">
    <source>
        <dbReference type="EMBL" id="CEJ62672.1"/>
    </source>
</evidence>
<proteinExistence type="predicted"/>
<keyword evidence="2" id="KW-1185">Reference proteome</keyword>
<name>A0A0F7U5E9_PENBI</name>
<evidence type="ECO:0000313" key="2">
    <source>
        <dbReference type="Proteomes" id="UP000042958"/>
    </source>
</evidence>